<evidence type="ECO:0000313" key="2">
    <source>
        <dbReference type="Proteomes" id="UP000823775"/>
    </source>
</evidence>
<reference evidence="1 2" key="1">
    <citation type="journal article" date="2021" name="BMC Genomics">
        <title>Datura genome reveals duplications of psychoactive alkaloid biosynthetic genes and high mutation rate following tissue culture.</title>
        <authorList>
            <person name="Rajewski A."/>
            <person name="Carter-House D."/>
            <person name="Stajich J."/>
            <person name="Litt A."/>
        </authorList>
    </citation>
    <scope>NUCLEOTIDE SEQUENCE [LARGE SCALE GENOMIC DNA]</scope>
    <source>
        <strain evidence="1">AR-01</strain>
    </source>
</reference>
<evidence type="ECO:0000313" key="1">
    <source>
        <dbReference type="EMBL" id="MCE3050225.1"/>
    </source>
</evidence>
<sequence>LDFIISTCPVASATFLTCEDGSMVPKVLGEVWERKFASFGVSTVEIVNPVPRLSDSFWAFGRLFLCGLSIDFIVHLVKTTSNGHFIDSIESRMLFLLGKHIRKLAIAARNRVEDVCHSNLSQLEQIIGSLQTGLSPKDSVFAQIS</sequence>
<dbReference type="EMBL" id="JACEIK010007407">
    <property type="protein sequence ID" value="MCE3050225.1"/>
    <property type="molecule type" value="Genomic_DNA"/>
</dbReference>
<dbReference type="Proteomes" id="UP000823775">
    <property type="component" value="Unassembled WGS sequence"/>
</dbReference>
<proteinExistence type="predicted"/>
<feature type="non-terminal residue" evidence="1">
    <location>
        <position position="145"/>
    </location>
</feature>
<feature type="non-terminal residue" evidence="1">
    <location>
        <position position="1"/>
    </location>
</feature>
<keyword evidence="2" id="KW-1185">Reference proteome</keyword>
<name>A0ABS8WL34_DATST</name>
<gene>
    <name evidence="1" type="ORF">HAX54_046693</name>
</gene>
<organism evidence="1 2">
    <name type="scientific">Datura stramonium</name>
    <name type="common">Jimsonweed</name>
    <name type="synonym">Common thornapple</name>
    <dbReference type="NCBI Taxonomy" id="4076"/>
    <lineage>
        <taxon>Eukaryota</taxon>
        <taxon>Viridiplantae</taxon>
        <taxon>Streptophyta</taxon>
        <taxon>Embryophyta</taxon>
        <taxon>Tracheophyta</taxon>
        <taxon>Spermatophyta</taxon>
        <taxon>Magnoliopsida</taxon>
        <taxon>eudicotyledons</taxon>
        <taxon>Gunneridae</taxon>
        <taxon>Pentapetalae</taxon>
        <taxon>asterids</taxon>
        <taxon>lamiids</taxon>
        <taxon>Solanales</taxon>
        <taxon>Solanaceae</taxon>
        <taxon>Solanoideae</taxon>
        <taxon>Datureae</taxon>
        <taxon>Datura</taxon>
    </lineage>
</organism>
<comment type="caution">
    <text evidence="1">The sequence shown here is derived from an EMBL/GenBank/DDBJ whole genome shotgun (WGS) entry which is preliminary data.</text>
</comment>
<protein>
    <submittedName>
        <fullName evidence="1">Uncharacterized protein</fullName>
    </submittedName>
</protein>
<accession>A0ABS8WL34</accession>